<dbReference type="InterPro" id="IPR017871">
    <property type="entry name" value="ABC_transporter-like_CS"/>
</dbReference>
<feature type="domain" description="ABC transporter" evidence="4">
    <location>
        <begin position="4"/>
        <end position="239"/>
    </location>
</feature>
<sequence length="260" mass="27478">MAKVTAAAVQVRLGGRLVLHGADLEVAPGQVLALVGPNGSGKTTLLRTCYRALPASAGVIALDGADITGLRRRHLARTIGVSVQEPVALAGVTVRESVRLGRTARRGWLQPLNSDDAATVERVMRQVGLTALADRDVAALSGGERQRVSLARALAQEPEVLLLDEPTNHLDLHQQLSILTLLRTFAADGLAVLITLHDLRLATEYCDALAVLQDGAVVAVGPPEQVLDPTVLEQIFGVRGAVRPGHGTTRTLDIYGLTDD</sequence>
<dbReference type="SUPFAM" id="SSF52540">
    <property type="entry name" value="P-loop containing nucleoside triphosphate hydrolases"/>
    <property type="match status" value="1"/>
</dbReference>
<dbReference type="PANTHER" id="PTHR42794">
    <property type="entry name" value="HEMIN IMPORT ATP-BINDING PROTEIN HMUV"/>
    <property type="match status" value="1"/>
</dbReference>
<organism evidence="5 6">
    <name type="scientific">Nocardia vermiculata</name>
    <dbReference type="NCBI Taxonomy" id="257274"/>
    <lineage>
        <taxon>Bacteria</taxon>
        <taxon>Bacillati</taxon>
        <taxon>Actinomycetota</taxon>
        <taxon>Actinomycetes</taxon>
        <taxon>Mycobacteriales</taxon>
        <taxon>Nocardiaceae</taxon>
        <taxon>Nocardia</taxon>
    </lineage>
</organism>
<dbReference type="FunFam" id="3.40.50.300:FF:000134">
    <property type="entry name" value="Iron-enterobactin ABC transporter ATP-binding protein"/>
    <property type="match status" value="1"/>
</dbReference>
<accession>A0A846XWF0</accession>
<evidence type="ECO:0000256" key="1">
    <source>
        <dbReference type="ARBA" id="ARBA00022448"/>
    </source>
</evidence>
<dbReference type="Proteomes" id="UP000565711">
    <property type="component" value="Unassembled WGS sequence"/>
</dbReference>
<dbReference type="AlphaFoldDB" id="A0A846XWF0"/>
<dbReference type="SMART" id="SM00382">
    <property type="entry name" value="AAA"/>
    <property type="match status" value="1"/>
</dbReference>
<evidence type="ECO:0000256" key="3">
    <source>
        <dbReference type="ARBA" id="ARBA00022840"/>
    </source>
</evidence>
<keyword evidence="2" id="KW-0547">Nucleotide-binding</keyword>
<keyword evidence="6" id="KW-1185">Reference proteome</keyword>
<dbReference type="InterPro" id="IPR003439">
    <property type="entry name" value="ABC_transporter-like_ATP-bd"/>
</dbReference>
<dbReference type="PANTHER" id="PTHR42794:SF2">
    <property type="entry name" value="ABC TRANSPORTER ATP-BINDING PROTEIN"/>
    <property type="match status" value="1"/>
</dbReference>
<dbReference type="RefSeq" id="WP_067873718.1">
    <property type="nucleotide sequence ID" value="NZ_JAAXOP010000005.1"/>
</dbReference>
<evidence type="ECO:0000256" key="2">
    <source>
        <dbReference type="ARBA" id="ARBA00022741"/>
    </source>
</evidence>
<keyword evidence="3 5" id="KW-0067">ATP-binding</keyword>
<gene>
    <name evidence="5" type="ORF">HGA08_12105</name>
</gene>
<proteinExistence type="predicted"/>
<evidence type="ECO:0000259" key="4">
    <source>
        <dbReference type="PROSITE" id="PS50893"/>
    </source>
</evidence>
<keyword evidence="1" id="KW-0813">Transport</keyword>
<evidence type="ECO:0000313" key="6">
    <source>
        <dbReference type="Proteomes" id="UP000565711"/>
    </source>
</evidence>
<comment type="caution">
    <text evidence="5">The sequence shown here is derived from an EMBL/GenBank/DDBJ whole genome shotgun (WGS) entry which is preliminary data.</text>
</comment>
<dbReference type="InterPro" id="IPR027417">
    <property type="entry name" value="P-loop_NTPase"/>
</dbReference>
<dbReference type="Gene3D" id="3.40.50.300">
    <property type="entry name" value="P-loop containing nucleotide triphosphate hydrolases"/>
    <property type="match status" value="1"/>
</dbReference>
<dbReference type="EMBL" id="JAAXOP010000005">
    <property type="protein sequence ID" value="NKY50957.1"/>
    <property type="molecule type" value="Genomic_DNA"/>
</dbReference>
<protein>
    <submittedName>
        <fullName evidence="5">ABC transporter ATP-binding protein</fullName>
    </submittedName>
</protein>
<dbReference type="GO" id="GO:0005524">
    <property type="term" value="F:ATP binding"/>
    <property type="evidence" value="ECO:0007669"/>
    <property type="project" value="UniProtKB-KW"/>
</dbReference>
<dbReference type="Pfam" id="PF00005">
    <property type="entry name" value="ABC_tran"/>
    <property type="match status" value="1"/>
</dbReference>
<dbReference type="PROSITE" id="PS50893">
    <property type="entry name" value="ABC_TRANSPORTER_2"/>
    <property type="match status" value="1"/>
</dbReference>
<dbReference type="GO" id="GO:0016887">
    <property type="term" value="F:ATP hydrolysis activity"/>
    <property type="evidence" value="ECO:0007669"/>
    <property type="project" value="InterPro"/>
</dbReference>
<evidence type="ECO:0000313" key="5">
    <source>
        <dbReference type="EMBL" id="NKY50957.1"/>
    </source>
</evidence>
<name>A0A846XWF0_9NOCA</name>
<reference evidence="5 6" key="1">
    <citation type="submission" date="2020-04" db="EMBL/GenBank/DDBJ databases">
        <title>MicrobeNet Type strains.</title>
        <authorList>
            <person name="Nicholson A.C."/>
        </authorList>
    </citation>
    <scope>NUCLEOTIDE SEQUENCE [LARGE SCALE GENOMIC DNA]</scope>
    <source>
        <strain evidence="5 6">JCM 12354</strain>
    </source>
</reference>
<dbReference type="CDD" id="cd03214">
    <property type="entry name" value="ABC_Iron-Siderophores_B12_Hemin"/>
    <property type="match status" value="1"/>
</dbReference>
<dbReference type="InterPro" id="IPR003593">
    <property type="entry name" value="AAA+_ATPase"/>
</dbReference>
<dbReference type="PROSITE" id="PS00211">
    <property type="entry name" value="ABC_TRANSPORTER_1"/>
    <property type="match status" value="1"/>
</dbReference>